<dbReference type="InterPro" id="IPR008969">
    <property type="entry name" value="CarboxyPept-like_regulatory"/>
</dbReference>
<dbReference type="EMBL" id="QGHA01000025">
    <property type="protein sequence ID" value="PWK64893.1"/>
    <property type="molecule type" value="Genomic_DNA"/>
</dbReference>
<evidence type="ECO:0000313" key="3">
    <source>
        <dbReference type="Proteomes" id="UP000245678"/>
    </source>
</evidence>
<name>A0A316GSU9_9SPHI</name>
<evidence type="ECO:0000313" key="2">
    <source>
        <dbReference type="EMBL" id="PWK64893.1"/>
    </source>
</evidence>
<proteinExistence type="predicted"/>
<dbReference type="SUPFAM" id="SSF56935">
    <property type="entry name" value="Porins"/>
    <property type="match status" value="1"/>
</dbReference>
<dbReference type="Pfam" id="PF14905">
    <property type="entry name" value="OMP_b-brl_3"/>
    <property type="match status" value="1"/>
</dbReference>
<dbReference type="Proteomes" id="UP000245678">
    <property type="component" value="Unassembled WGS sequence"/>
</dbReference>
<dbReference type="GO" id="GO:0004180">
    <property type="term" value="F:carboxypeptidase activity"/>
    <property type="evidence" value="ECO:0007669"/>
    <property type="project" value="UniProtKB-KW"/>
</dbReference>
<feature type="domain" description="Outer membrane protein beta-barrel" evidence="1">
    <location>
        <begin position="429"/>
        <end position="874"/>
    </location>
</feature>
<dbReference type="AlphaFoldDB" id="A0A316GSU9"/>
<dbReference type="Pfam" id="PF13715">
    <property type="entry name" value="CarbopepD_reg_2"/>
    <property type="match status" value="1"/>
</dbReference>
<gene>
    <name evidence="2" type="ORF">LX99_05057</name>
</gene>
<comment type="caution">
    <text evidence="2">The sequence shown here is derived from an EMBL/GenBank/DDBJ whole genome shotgun (WGS) entry which is preliminary data.</text>
</comment>
<keyword evidence="2" id="KW-0645">Protease</keyword>
<keyword evidence="2" id="KW-0378">Hydrolase</keyword>
<organism evidence="2 3">
    <name type="scientific">Mucilaginibacter oryzae</name>
    <dbReference type="NCBI Taxonomy" id="468058"/>
    <lineage>
        <taxon>Bacteria</taxon>
        <taxon>Pseudomonadati</taxon>
        <taxon>Bacteroidota</taxon>
        <taxon>Sphingobacteriia</taxon>
        <taxon>Sphingobacteriales</taxon>
        <taxon>Sphingobacteriaceae</taxon>
        <taxon>Mucilaginibacter</taxon>
    </lineage>
</organism>
<protein>
    <submittedName>
        <fullName evidence="2">Carboxypeptidase-like protein</fullName>
    </submittedName>
</protein>
<dbReference type="InterPro" id="IPR041700">
    <property type="entry name" value="OMP_b-brl_3"/>
</dbReference>
<dbReference type="SUPFAM" id="SSF49464">
    <property type="entry name" value="Carboxypeptidase regulatory domain-like"/>
    <property type="match status" value="1"/>
</dbReference>
<keyword evidence="2" id="KW-0121">Carboxypeptidase</keyword>
<sequence length="882" mass="100467">MFILLRTMSLGLFSGTLLRLICVLFLFFFNQQAYAQESISQFHIKGFVYSSDKRQPLDGTSIKVKYAADSSTRISKTTNRKGEFEFLAPVAKEYFIQISFVGYKKKEIHISTSSNRSTYLLDTIFLTGETQLLKQVEVKGNRKKFRLKNDTLEFNSSSIYTDPDGTTKDILKKIPGLRLVGDDVILFNGQMLDRVLLDGKVYFNNDIKLLLKTIPAELIDKIQLSASNPGQKINTVNLTLKTRYKKSIFGKAGLGKGNKKTFDNLIDLSRFDDKEKMTFTGSWNNVSSLSTGPFLVDSKSLGFNYSSNISKNTELILTTGYERSSSNENGQVTRSFRLDSVAQTYQSDSQRKFKQGKLFGTLALNIALDSFSKLTIDQRFEYQSRDVISYQAFGTRLDQTNELKNNGVNNISNSYTGGAIQGRIGFDKSIKRNNQQLTISLTYYHFPSRVKDSVNYNTYFNQLQTADSIIRQLRSVDNNDRGIGLTANYSTDLRRNIGLSLSNSFRFDKSTISTSVVDFDRSSGVYDKFNPGLSNDFKSDFFNETLNFSLRLGIRKVNFIVGTALQQNAFSNRYSSIKNQRKLITINPFVDIQIMKFGSFSYNQEVYAPTSSQLNPVVNNSNPLFLTKGNPELMYSVNHAFTYNFSKYNEKLFFNGSLYFNYIINDIVSNISVNSNSGIQVVEPINVNGSKRLGCNFNITFPSLKIIRVNLGTNFSYRKALSYINDQASTAKNFKIACTQQISYSYKKYLDIDFNSATELNQNDYLGVNQNYNRYISQDLKLDFTGRLGDRYRLTSVTDNKLYFGQTAGFNRSILNLRSGLTYFALKNRNLSLKLDVSDILNRNSYQTRNFDPLYVESIKQNSIGRYYLFTVVYSYIRSNSK</sequence>
<evidence type="ECO:0000259" key="1">
    <source>
        <dbReference type="Pfam" id="PF14905"/>
    </source>
</evidence>
<accession>A0A316GSU9</accession>
<dbReference type="Gene3D" id="2.60.40.1120">
    <property type="entry name" value="Carboxypeptidase-like, regulatory domain"/>
    <property type="match status" value="1"/>
</dbReference>
<keyword evidence="3" id="KW-1185">Reference proteome</keyword>
<reference evidence="2 3" key="1">
    <citation type="submission" date="2018-05" db="EMBL/GenBank/DDBJ databases">
        <title>Genomic Encyclopedia of Archaeal and Bacterial Type Strains, Phase II (KMG-II): from individual species to whole genera.</title>
        <authorList>
            <person name="Goeker M."/>
        </authorList>
    </citation>
    <scope>NUCLEOTIDE SEQUENCE [LARGE SCALE GENOMIC DNA]</scope>
    <source>
        <strain evidence="2 3">DSM 19975</strain>
    </source>
</reference>